<proteinExistence type="predicted"/>
<name>Q2NPA5_9CAUD</name>
<dbReference type="GeneID" id="5142536"/>
<evidence type="ECO:0000313" key="1">
    <source>
        <dbReference type="EMBL" id="BAE72791.1"/>
    </source>
</evidence>
<dbReference type="Proteomes" id="UP000001238">
    <property type="component" value="Segment"/>
</dbReference>
<dbReference type="EMBL" id="AP008986">
    <property type="protein sequence ID" value="BAE72791.1"/>
    <property type="molecule type" value="Genomic_DNA"/>
</dbReference>
<keyword evidence="2" id="KW-1185">Reference proteome</keyword>
<sequence length="176" mass="19728">MAQTMQADNHGSTDDQGFADAANAELETIRQRACADAAEHLMVFWPRAEFPRRGPDNVLRLGYGRAIERSAQPESVARMALNADIERVSRALESRVFVLMTRQPNCVPKVGYLYAVADIIGVERIRDWDELWTAAGRADWQTVCLYLMALQWEALDGTQVDKRMAAGNLIFGLRDA</sequence>
<evidence type="ECO:0000313" key="2">
    <source>
        <dbReference type="Proteomes" id="UP000001238"/>
    </source>
</evidence>
<organism evidence="1 2">
    <name type="scientific">Xanthomonas phage OP2</name>
    <dbReference type="NCBI Taxonomy" id="331627"/>
    <lineage>
        <taxon>Viruses</taxon>
        <taxon>Duplodnaviria</taxon>
        <taxon>Heunggongvirae</taxon>
        <taxon>Uroviricota</taxon>
        <taxon>Caudoviricetes</taxon>
        <taxon>Kantovirinae</taxon>
        <taxon>Tsukubavirus</taxon>
        <taxon>Tsukubavirus OP2</taxon>
    </lineage>
</organism>
<accession>Q2NPA5</accession>
<dbReference type="KEGG" id="vg:5142536"/>
<protein>
    <submittedName>
        <fullName evidence="1">Uncharacterized protein</fullName>
    </submittedName>
</protein>
<dbReference type="RefSeq" id="YP_453644.1">
    <property type="nucleotide sequence ID" value="NC_007710.1"/>
</dbReference>
<reference evidence="1 2" key="1">
    <citation type="journal article" date="2006" name="J. Gen. Plant Pathol.">
        <title>Sequence analysis of the genome of OP2, a lytic bacteriophage of Xanthomonas oryzae pv. oryzae.</title>
        <authorList>
            <person name="Inoue Y."/>
            <person name="Matsuura T."/>
            <person name="Ohara T."/>
            <person name="Azegami K."/>
        </authorList>
    </citation>
    <scope>NUCLEOTIDE SEQUENCE [LARGE SCALE GENOMIC DNA]</scope>
</reference>
<reference evidence="2" key="2">
    <citation type="journal article" date="2006" name="J. Gen. Plant Pathol.">
        <title>Sequence analysis of the genome of OP2, a lytic bacteriophage of Xanthomonas oryzae pv. oryzae..</title>
        <authorList>
            <person name="Inoue Y."/>
            <person name="Matsuura T."/>
            <person name="Ohara T."/>
            <person name="Azegami K."/>
        </authorList>
    </citation>
    <scope>NUCLEOTIDE SEQUENCE [LARGE SCALE GENOMIC DNA]</scope>
</reference>